<dbReference type="SMART" id="SM00192">
    <property type="entry name" value="LDLa"/>
    <property type="match status" value="1"/>
</dbReference>
<organism evidence="5">
    <name type="scientific">Platynereis dumerilii</name>
    <name type="common">Dumeril's clam worm</name>
    <dbReference type="NCBI Taxonomy" id="6359"/>
    <lineage>
        <taxon>Eukaryota</taxon>
        <taxon>Metazoa</taxon>
        <taxon>Spiralia</taxon>
        <taxon>Lophotrochozoa</taxon>
        <taxon>Annelida</taxon>
        <taxon>Polychaeta</taxon>
        <taxon>Errantia</taxon>
        <taxon>Phyllodocida</taxon>
        <taxon>Nereididae</taxon>
        <taxon>Platynereis</taxon>
    </lineage>
</organism>
<sequence>MSALWLLLGAAALSAITSAEECVCPGSRQASSVVSRANAQELRVNRLAGRIEAVADRLRTGGERVKTFLGEFRELEYRVDQLEGNGCEPRHYQCGGDTPYCVSDLLTCDGSNDCPNGSDENEDTCHIPIPAGTVLIGHLNPDHDFCTKRKPTEMDLIITSITRPKYLPSRLRVRANLRLKYHAEGADQEDVLPVSGYYNFGNHQLIILPPETDRLGLVCNFRAGNDHRCLAAIVHEASLTHCGDDFIFVKEEH</sequence>
<keyword evidence="3" id="KW-0732">Signal</keyword>
<evidence type="ECO:0000256" key="3">
    <source>
        <dbReference type="SAM" id="SignalP"/>
    </source>
</evidence>
<dbReference type="InterPro" id="IPR023415">
    <property type="entry name" value="LDLR_class-A_CS"/>
</dbReference>
<protein>
    <submittedName>
        <fullName evidence="5">Giant globin linker protein</fullName>
    </submittedName>
</protein>
<comment type="caution">
    <text evidence="2">Lacks conserved residue(s) required for the propagation of feature annotation.</text>
</comment>
<reference evidence="5" key="1">
    <citation type="journal article" date="2020" name="BMC Evol. Biol.">
        <title>Globins in the marine annelid Platynereis dumerilii shed new light on hemoglobin evolution in bilaterians.</title>
        <authorList>
            <person name="Song S."/>
            <person name="Starunov V."/>
            <person name="Bailly X."/>
            <person name="Ruta C."/>
            <person name="Kerner P."/>
            <person name="Cornelissen A.J.M."/>
            <person name="Balavoine G."/>
        </authorList>
    </citation>
    <scope>NUCLEOTIDE SEQUENCE</scope>
</reference>
<dbReference type="PROSITE" id="PS01209">
    <property type="entry name" value="LDLRA_1"/>
    <property type="match status" value="1"/>
</dbReference>
<dbReference type="PROSITE" id="PS50068">
    <property type="entry name" value="LDLRA_2"/>
    <property type="match status" value="1"/>
</dbReference>
<accession>A0A7U1GK84</accession>
<feature type="signal peptide" evidence="3">
    <location>
        <begin position="1"/>
        <end position="19"/>
    </location>
</feature>
<dbReference type="InterPro" id="IPR036153">
    <property type="entry name" value="Eryth_link_C_sf"/>
</dbReference>
<dbReference type="SUPFAM" id="SSF57424">
    <property type="entry name" value="LDL receptor-like module"/>
    <property type="match status" value="1"/>
</dbReference>
<dbReference type="Gene3D" id="2.40.128.620">
    <property type="match status" value="1"/>
</dbReference>
<dbReference type="CDD" id="cd00112">
    <property type="entry name" value="LDLa"/>
    <property type="match status" value="1"/>
</dbReference>
<dbReference type="Pfam" id="PF16915">
    <property type="entry name" value="Eryth_link_C"/>
    <property type="match status" value="1"/>
</dbReference>
<gene>
    <name evidence="5" type="primary">L2b</name>
</gene>
<evidence type="ECO:0000313" key="5">
    <source>
        <dbReference type="EMBL" id="QQZ02317.1"/>
    </source>
</evidence>
<dbReference type="InterPro" id="IPR002172">
    <property type="entry name" value="LDrepeatLR_classA_rpt"/>
</dbReference>
<evidence type="ECO:0000256" key="1">
    <source>
        <dbReference type="ARBA" id="ARBA00023157"/>
    </source>
</evidence>
<feature type="domain" description="Annelid erythrocruorin linker subunit C-terminal" evidence="4">
    <location>
        <begin position="128"/>
        <end position="250"/>
    </location>
</feature>
<dbReference type="SUPFAM" id="SSF141480">
    <property type="entry name" value="Extracellular hemoglobin linker subunit, receptor domain"/>
    <property type="match status" value="1"/>
</dbReference>
<dbReference type="CDD" id="cd11673">
    <property type="entry name" value="hemoglobin_linker_C"/>
    <property type="match status" value="1"/>
</dbReference>
<evidence type="ECO:0000256" key="2">
    <source>
        <dbReference type="PROSITE-ProRule" id="PRU00124"/>
    </source>
</evidence>
<name>A0A7U1GK84_PLADU</name>
<dbReference type="EMBL" id="MW075676">
    <property type="protein sequence ID" value="QQZ02317.1"/>
    <property type="molecule type" value="mRNA"/>
</dbReference>
<dbReference type="InterPro" id="IPR036055">
    <property type="entry name" value="LDL_receptor-like_sf"/>
</dbReference>
<dbReference type="AlphaFoldDB" id="A0A7U1GK84"/>
<dbReference type="Pfam" id="PF00057">
    <property type="entry name" value="Ldl_recept_a"/>
    <property type="match status" value="1"/>
</dbReference>
<proteinExistence type="evidence at transcript level"/>
<feature type="chain" id="PRO_5031527966" evidence="3">
    <location>
        <begin position="20"/>
        <end position="253"/>
    </location>
</feature>
<evidence type="ECO:0000259" key="4">
    <source>
        <dbReference type="Pfam" id="PF16915"/>
    </source>
</evidence>
<keyword evidence="1" id="KW-1015">Disulfide bond</keyword>
<dbReference type="InterPro" id="IPR031639">
    <property type="entry name" value="Eryth_link_C"/>
</dbReference>